<accession>A0ABS1YIZ4</accession>
<gene>
    <name evidence="2" type="ORF">JM949_19330</name>
</gene>
<feature type="region of interest" description="Disordered" evidence="1">
    <location>
        <begin position="1"/>
        <end position="38"/>
    </location>
</feature>
<comment type="caution">
    <text evidence="2">The sequence shown here is derived from an EMBL/GenBank/DDBJ whole genome shotgun (WGS) entry which is preliminary data.</text>
</comment>
<sequence>MPGRDVPGASSRATSEAPGGQPQVDAEGDRRPSPGGLDQLARLTDEAALTTCLADLAAEHGSAPLAVETIDYARFQGEPALVIRFTDATGTRWSWVSGPECGVPGSGSDSRYSARVG</sequence>
<evidence type="ECO:0000313" key="3">
    <source>
        <dbReference type="Proteomes" id="UP000622245"/>
    </source>
</evidence>
<reference evidence="2 3" key="1">
    <citation type="submission" date="2021-01" db="EMBL/GenBank/DDBJ databases">
        <title>Draft genome sequence of Micromonospora sp. strain STR1s_6.</title>
        <authorList>
            <person name="Karlyshev A."/>
            <person name="Jawad R."/>
        </authorList>
    </citation>
    <scope>NUCLEOTIDE SEQUENCE [LARGE SCALE GENOMIC DNA]</scope>
    <source>
        <strain evidence="2 3">STR1S-6</strain>
    </source>
</reference>
<organism evidence="2 3">
    <name type="scientific">Micromonospora tarensis</name>
    <dbReference type="NCBI Taxonomy" id="2806100"/>
    <lineage>
        <taxon>Bacteria</taxon>
        <taxon>Bacillati</taxon>
        <taxon>Actinomycetota</taxon>
        <taxon>Actinomycetes</taxon>
        <taxon>Micromonosporales</taxon>
        <taxon>Micromonosporaceae</taxon>
        <taxon>Micromonospora</taxon>
    </lineage>
</organism>
<keyword evidence="3" id="KW-1185">Reference proteome</keyword>
<evidence type="ECO:0000256" key="1">
    <source>
        <dbReference type="SAM" id="MobiDB-lite"/>
    </source>
</evidence>
<evidence type="ECO:0000313" key="2">
    <source>
        <dbReference type="EMBL" id="MBM0277385.1"/>
    </source>
</evidence>
<dbReference type="RefSeq" id="WP_203149815.1">
    <property type="nucleotide sequence ID" value="NZ_JAEVHL010000099.1"/>
</dbReference>
<dbReference type="Proteomes" id="UP000622245">
    <property type="component" value="Unassembled WGS sequence"/>
</dbReference>
<protein>
    <submittedName>
        <fullName evidence="2">Uncharacterized protein</fullName>
    </submittedName>
</protein>
<name>A0ABS1YIZ4_9ACTN</name>
<proteinExistence type="predicted"/>
<dbReference type="EMBL" id="JAEVHL010000099">
    <property type="protein sequence ID" value="MBM0277385.1"/>
    <property type="molecule type" value="Genomic_DNA"/>
</dbReference>